<name>A0A7J5TYE0_9BACT</name>
<gene>
    <name evidence="4" type="ORF">F5984_13330</name>
</gene>
<proteinExistence type="predicted"/>
<keyword evidence="5" id="KW-1185">Reference proteome</keyword>
<dbReference type="EMBL" id="WELI01000005">
    <property type="protein sequence ID" value="KAB7730158.1"/>
    <property type="molecule type" value="Genomic_DNA"/>
</dbReference>
<dbReference type="PANTHER" id="PTHR46401:SF2">
    <property type="entry name" value="GLYCOSYLTRANSFERASE WBBK-RELATED"/>
    <property type="match status" value="1"/>
</dbReference>
<evidence type="ECO:0000256" key="1">
    <source>
        <dbReference type="ARBA" id="ARBA00022679"/>
    </source>
</evidence>
<keyword evidence="1 4" id="KW-0808">Transferase</keyword>
<comment type="caution">
    <text evidence="4">The sequence shown here is derived from an EMBL/GenBank/DDBJ whole genome shotgun (WGS) entry which is preliminary data.</text>
</comment>
<evidence type="ECO:0000259" key="3">
    <source>
        <dbReference type="Pfam" id="PF13439"/>
    </source>
</evidence>
<dbReference type="Pfam" id="PF00534">
    <property type="entry name" value="Glycos_transf_1"/>
    <property type="match status" value="1"/>
</dbReference>
<dbReference type="Pfam" id="PF13439">
    <property type="entry name" value="Glyco_transf_4"/>
    <property type="match status" value="1"/>
</dbReference>
<evidence type="ECO:0000313" key="4">
    <source>
        <dbReference type="EMBL" id="KAB7730158.1"/>
    </source>
</evidence>
<reference evidence="4 5" key="1">
    <citation type="submission" date="2019-10" db="EMBL/GenBank/DDBJ databases">
        <title>Rudanella paleaurantiibacter sp. nov., isolated from sludge.</title>
        <authorList>
            <person name="Xu S.Q."/>
        </authorList>
    </citation>
    <scope>NUCLEOTIDE SEQUENCE [LARGE SCALE GENOMIC DNA]</scope>
    <source>
        <strain evidence="4 5">HX-22-17</strain>
    </source>
</reference>
<evidence type="ECO:0000259" key="2">
    <source>
        <dbReference type="Pfam" id="PF00534"/>
    </source>
</evidence>
<dbReference type="PANTHER" id="PTHR46401">
    <property type="entry name" value="GLYCOSYLTRANSFERASE WBBK-RELATED"/>
    <property type="match status" value="1"/>
</dbReference>
<sequence>MKIAHICAYSWEIGGPPKVIYDHTEVALAEGHQVDILSPYSEGETPYPVPEGGRLLRFKRTAPISRVFREFSWPLFSYLRAHLREYDVVHCHGLWHWGALAPFMIDSPGVVKVVTVHGVLDRWAYAQSRWKKQLVDTLAQKRFLQQADLIHVITEEEREDVNHYLGTTHPNIVLIPNGVKVRDFAEMPAKDTFRHEFNIKKEQKIVLFMSRLNAKKGLDLLLPAFRQYAQQNDDAVLVLAGPDDGYAQTARQFISQYGLDDRIRMVGMIKGDLKKAALADATLFTLPSYSEGFSMACLEAMAAGTPSLLSDRVGFGESIRAYDAAQLIELTPEGVLSGLQVLLSDESRRDTVRQNARRLVTEKYDIDRLSRQLLNEYAALCAR</sequence>
<dbReference type="SUPFAM" id="SSF53756">
    <property type="entry name" value="UDP-Glycosyltransferase/glycogen phosphorylase"/>
    <property type="match status" value="1"/>
</dbReference>
<feature type="domain" description="Glycosyltransferase subfamily 4-like N-terminal" evidence="3">
    <location>
        <begin position="13"/>
        <end position="180"/>
    </location>
</feature>
<evidence type="ECO:0000313" key="5">
    <source>
        <dbReference type="Proteomes" id="UP000488299"/>
    </source>
</evidence>
<dbReference type="InterPro" id="IPR028098">
    <property type="entry name" value="Glyco_trans_4-like_N"/>
</dbReference>
<dbReference type="AlphaFoldDB" id="A0A7J5TYE0"/>
<dbReference type="Gene3D" id="3.40.50.2000">
    <property type="entry name" value="Glycogen Phosphorylase B"/>
    <property type="match status" value="2"/>
</dbReference>
<organism evidence="4 5">
    <name type="scientific">Rudanella paleaurantiibacter</name>
    <dbReference type="NCBI Taxonomy" id="2614655"/>
    <lineage>
        <taxon>Bacteria</taxon>
        <taxon>Pseudomonadati</taxon>
        <taxon>Bacteroidota</taxon>
        <taxon>Cytophagia</taxon>
        <taxon>Cytophagales</taxon>
        <taxon>Cytophagaceae</taxon>
        <taxon>Rudanella</taxon>
    </lineage>
</organism>
<protein>
    <submittedName>
        <fullName evidence="4">Glycosyltransferase</fullName>
    </submittedName>
</protein>
<feature type="domain" description="Glycosyl transferase family 1" evidence="2">
    <location>
        <begin position="190"/>
        <end position="358"/>
    </location>
</feature>
<dbReference type="GO" id="GO:0009103">
    <property type="term" value="P:lipopolysaccharide biosynthetic process"/>
    <property type="evidence" value="ECO:0007669"/>
    <property type="project" value="TreeGrafter"/>
</dbReference>
<dbReference type="Proteomes" id="UP000488299">
    <property type="component" value="Unassembled WGS sequence"/>
</dbReference>
<dbReference type="InterPro" id="IPR001296">
    <property type="entry name" value="Glyco_trans_1"/>
</dbReference>
<dbReference type="RefSeq" id="WP_152124763.1">
    <property type="nucleotide sequence ID" value="NZ_WELI01000005.1"/>
</dbReference>
<dbReference type="GO" id="GO:0016757">
    <property type="term" value="F:glycosyltransferase activity"/>
    <property type="evidence" value="ECO:0007669"/>
    <property type="project" value="InterPro"/>
</dbReference>
<accession>A0A7J5TYE0</accession>